<dbReference type="GO" id="GO:0071111">
    <property type="term" value="F:cyclic-guanylate-specific phosphodiesterase activity"/>
    <property type="evidence" value="ECO:0007669"/>
    <property type="project" value="InterPro"/>
</dbReference>
<proteinExistence type="predicted"/>
<name>A0AA37JM38_9FIRM</name>
<dbReference type="PANTHER" id="PTHR33121">
    <property type="entry name" value="CYCLIC DI-GMP PHOSPHODIESTERASE PDEF"/>
    <property type="match status" value="1"/>
</dbReference>
<dbReference type="RefSeq" id="WP_118040238.1">
    <property type="nucleotide sequence ID" value="NZ_BQNJ01000002.1"/>
</dbReference>
<protein>
    <submittedName>
        <fullName evidence="3">Diguanylate phosphodiesterase</fullName>
    </submittedName>
</protein>
<evidence type="ECO:0000259" key="1">
    <source>
        <dbReference type="PROSITE" id="PS50883"/>
    </source>
</evidence>
<dbReference type="Gene3D" id="3.20.20.450">
    <property type="entry name" value="EAL domain"/>
    <property type="match status" value="1"/>
</dbReference>
<accession>A0AA37JM38</accession>
<comment type="caution">
    <text evidence="3">The sequence shown here is derived from an EMBL/GenBank/DDBJ whole genome shotgun (WGS) entry which is preliminary data.</text>
</comment>
<dbReference type="PANTHER" id="PTHR33121:SF71">
    <property type="entry name" value="OXYGEN SENSOR PROTEIN DOSP"/>
    <property type="match status" value="1"/>
</dbReference>
<dbReference type="Proteomes" id="UP001055091">
    <property type="component" value="Unassembled WGS sequence"/>
</dbReference>
<reference evidence="3" key="1">
    <citation type="submission" date="2022-01" db="EMBL/GenBank/DDBJ databases">
        <title>Novel bile acid biosynthetic pathways are enriched in the microbiome of centenarians.</title>
        <authorList>
            <person name="Sato Y."/>
            <person name="Atarashi K."/>
            <person name="Plichta R.D."/>
            <person name="Arai Y."/>
            <person name="Sasajima S."/>
            <person name="Kearney M.S."/>
            <person name="Suda W."/>
            <person name="Takeshita K."/>
            <person name="Sasaki T."/>
            <person name="Okamoto S."/>
            <person name="Skelly N.A."/>
            <person name="Okamura Y."/>
            <person name="Vlamakis H."/>
            <person name="Li Y."/>
            <person name="Tanoue T."/>
            <person name="Takei H."/>
            <person name="Nittono H."/>
            <person name="Narushima S."/>
            <person name="Irie J."/>
            <person name="Itoh H."/>
            <person name="Moriya K."/>
            <person name="Sugiura Y."/>
            <person name="Suematsu M."/>
            <person name="Moritoki N."/>
            <person name="Shibata S."/>
            <person name="Littman R.D."/>
            <person name="Fischbach A.M."/>
            <person name="Uwamino Y."/>
            <person name="Inoue T."/>
            <person name="Honda A."/>
            <person name="Hattori M."/>
            <person name="Murai T."/>
            <person name="Xavier J.R."/>
            <person name="Hirose N."/>
            <person name="Honda K."/>
        </authorList>
    </citation>
    <scope>NUCLEOTIDE SEQUENCE</scope>
    <source>
        <strain evidence="3">CE91-St55</strain>
    </source>
</reference>
<dbReference type="EMBL" id="BQNJ01000002">
    <property type="protein sequence ID" value="GKH02642.1"/>
    <property type="molecule type" value="Genomic_DNA"/>
</dbReference>
<dbReference type="InterPro" id="IPR001633">
    <property type="entry name" value="EAL_dom"/>
</dbReference>
<dbReference type="SMART" id="SM00267">
    <property type="entry name" value="GGDEF"/>
    <property type="match status" value="1"/>
</dbReference>
<dbReference type="SUPFAM" id="SSF141868">
    <property type="entry name" value="EAL domain-like"/>
    <property type="match status" value="1"/>
</dbReference>
<dbReference type="Pfam" id="PF00563">
    <property type="entry name" value="EAL"/>
    <property type="match status" value="1"/>
</dbReference>
<sequence>MKRIIKRRRIIYFFVLTLFLLISAVFGLETQSRYAEERKADAGSILELYRENIVLVMREQLNYAQGLVGLASGTMKDSEWFQWKAEELMAMDGVSSILVFEGDTVYKAFPECVQEVMAGRNLKDLSYLYTLAKVVKEPVVEGPVIMEGTGETVFLFLQPVLEGRAYQGEIALALSEEYVKEKMNLESLYQLGYEYYLWKVNSQDGSKEVVASSNAMIDYSHAAKTEFYLPSQWNLSIMPIEGWIPRKRQILYAAESILLWLLLSSLFVLSTALAKRYQYDRNISNTDWQTGMLNRQGIGKELNTWIRKGEKAFSVFYFALEDYNRIALLAGPEKEEEYLKSIPVIMKDYIEGPYAAARISGEGFFVAVKEEMAEGEMSEFAKGLSLKMIWKIRHQGGKVFLNAKYQYVSYPEEGNDVRTLLRNLIEKYYSKLFRESSVRELTEKCRQLAAGRSNVEFGEYAEPWITDLSQAINHYRKQVEQAVYYDPVFGIGNRMKYIRDADMMIAYDERRRFRLYGVDIRSFGKYNELFSVETGDALLREVTKRLSAIFGSNLYRINGDVFLGISLDHASRDKENDEMISRIQEAFRIPVKVQEAVITLDAFIGVCDYPANARKPEKLLECLQSAINYGKVPEHGVTDGIVIFNNRLLEIRRREGKILQLIRDSIHEGTLEVWYQPIYQMKAGRFTAAEALVRLPDGTGGYISAGQMIEVAERNGLVCQIGEYVIHQACTFMKEKGEALGLGRVGINLSVQQLLVEDSAAHLLESIKKTGVHPGQVVLEITETILIQFMSKAEGIIRDLSENGIRISLDDFGIGYSSLNYLMNLPVHSLKIDRSMTSKINGSPKQYALLKAIIAMAKVNDIEVVVEGVENEEERRAIIDAEADYIQGFYYSKPLPQTELELFLTGFAVRD</sequence>
<dbReference type="PROSITE" id="PS50883">
    <property type="entry name" value="EAL"/>
    <property type="match status" value="1"/>
</dbReference>
<evidence type="ECO:0000313" key="4">
    <source>
        <dbReference type="Proteomes" id="UP001055091"/>
    </source>
</evidence>
<gene>
    <name evidence="3" type="ORF">CE91St55_46230</name>
</gene>
<dbReference type="SMART" id="SM00052">
    <property type="entry name" value="EAL"/>
    <property type="match status" value="1"/>
</dbReference>
<dbReference type="AlphaFoldDB" id="A0AA37JM38"/>
<dbReference type="InterPro" id="IPR043128">
    <property type="entry name" value="Rev_trsase/Diguanyl_cyclase"/>
</dbReference>
<dbReference type="Pfam" id="PF00990">
    <property type="entry name" value="GGDEF"/>
    <property type="match status" value="2"/>
</dbReference>
<feature type="domain" description="GGDEF" evidence="2">
    <location>
        <begin position="511"/>
        <end position="646"/>
    </location>
</feature>
<dbReference type="SUPFAM" id="SSF55073">
    <property type="entry name" value="Nucleotide cyclase"/>
    <property type="match status" value="2"/>
</dbReference>
<dbReference type="InterPro" id="IPR035919">
    <property type="entry name" value="EAL_sf"/>
</dbReference>
<dbReference type="Gene3D" id="3.30.70.270">
    <property type="match status" value="2"/>
</dbReference>
<organism evidence="3 4">
    <name type="scientific">Hungatella hathewayi</name>
    <dbReference type="NCBI Taxonomy" id="154046"/>
    <lineage>
        <taxon>Bacteria</taxon>
        <taxon>Bacillati</taxon>
        <taxon>Bacillota</taxon>
        <taxon>Clostridia</taxon>
        <taxon>Lachnospirales</taxon>
        <taxon>Lachnospiraceae</taxon>
        <taxon>Hungatella</taxon>
    </lineage>
</organism>
<dbReference type="CDD" id="cd01948">
    <property type="entry name" value="EAL"/>
    <property type="match status" value="1"/>
</dbReference>
<dbReference type="PROSITE" id="PS50887">
    <property type="entry name" value="GGDEF"/>
    <property type="match status" value="1"/>
</dbReference>
<dbReference type="InterPro" id="IPR000160">
    <property type="entry name" value="GGDEF_dom"/>
</dbReference>
<dbReference type="InterPro" id="IPR050706">
    <property type="entry name" value="Cyclic-di-GMP_PDE-like"/>
</dbReference>
<evidence type="ECO:0000313" key="3">
    <source>
        <dbReference type="EMBL" id="GKH02642.1"/>
    </source>
</evidence>
<feature type="domain" description="EAL" evidence="1">
    <location>
        <begin position="655"/>
        <end position="908"/>
    </location>
</feature>
<evidence type="ECO:0000259" key="2">
    <source>
        <dbReference type="PROSITE" id="PS50887"/>
    </source>
</evidence>
<dbReference type="InterPro" id="IPR029787">
    <property type="entry name" value="Nucleotide_cyclase"/>
</dbReference>